<reference evidence="2 3" key="1">
    <citation type="submission" date="2019-01" db="EMBL/GenBank/DDBJ databases">
        <authorList>
            <person name="Sayadi A."/>
        </authorList>
    </citation>
    <scope>NUCLEOTIDE SEQUENCE [LARGE SCALE GENOMIC DNA]</scope>
</reference>
<evidence type="ECO:0000313" key="3">
    <source>
        <dbReference type="Proteomes" id="UP000410492"/>
    </source>
</evidence>
<feature type="transmembrane region" description="Helical" evidence="1">
    <location>
        <begin position="51"/>
        <end position="73"/>
    </location>
</feature>
<organism evidence="2 3">
    <name type="scientific">Callosobruchus maculatus</name>
    <name type="common">Southern cowpea weevil</name>
    <name type="synonym">Pulse bruchid</name>
    <dbReference type="NCBI Taxonomy" id="64391"/>
    <lineage>
        <taxon>Eukaryota</taxon>
        <taxon>Metazoa</taxon>
        <taxon>Ecdysozoa</taxon>
        <taxon>Arthropoda</taxon>
        <taxon>Hexapoda</taxon>
        <taxon>Insecta</taxon>
        <taxon>Pterygota</taxon>
        <taxon>Neoptera</taxon>
        <taxon>Endopterygota</taxon>
        <taxon>Coleoptera</taxon>
        <taxon>Polyphaga</taxon>
        <taxon>Cucujiformia</taxon>
        <taxon>Chrysomeloidea</taxon>
        <taxon>Chrysomelidae</taxon>
        <taxon>Bruchinae</taxon>
        <taxon>Bruchini</taxon>
        <taxon>Callosobruchus</taxon>
    </lineage>
</organism>
<proteinExistence type="predicted"/>
<protein>
    <submittedName>
        <fullName evidence="2">Uncharacterized protein</fullName>
    </submittedName>
</protein>
<keyword evidence="1" id="KW-0812">Transmembrane</keyword>
<evidence type="ECO:0000256" key="1">
    <source>
        <dbReference type="SAM" id="Phobius"/>
    </source>
</evidence>
<feature type="non-terminal residue" evidence="2">
    <location>
        <position position="75"/>
    </location>
</feature>
<gene>
    <name evidence="2" type="ORF">CALMAC_LOCUS19506</name>
</gene>
<sequence>MDNYAYQPDGGGTGSAEGPFAITRYAARTTNPSDYLVEISSRRKVFKKTGFYRTLSVILLTIAILLLISLIVMTV</sequence>
<dbReference type="EMBL" id="CAACVG010013810">
    <property type="protein sequence ID" value="VEN62376.1"/>
    <property type="molecule type" value="Genomic_DNA"/>
</dbReference>
<accession>A0A653DQ88</accession>
<name>A0A653DQ88_CALMS</name>
<keyword evidence="1" id="KW-1133">Transmembrane helix</keyword>
<keyword evidence="3" id="KW-1185">Reference proteome</keyword>
<dbReference type="AlphaFoldDB" id="A0A653DQ88"/>
<keyword evidence="1" id="KW-0472">Membrane</keyword>
<evidence type="ECO:0000313" key="2">
    <source>
        <dbReference type="EMBL" id="VEN62376.1"/>
    </source>
</evidence>
<dbReference type="Proteomes" id="UP000410492">
    <property type="component" value="Unassembled WGS sequence"/>
</dbReference>